<dbReference type="RefSeq" id="WP_188814610.1">
    <property type="nucleotide sequence ID" value="NZ_BMHT01000005.1"/>
</dbReference>
<evidence type="ECO:0000259" key="1">
    <source>
        <dbReference type="Pfam" id="PF18962"/>
    </source>
</evidence>
<comment type="caution">
    <text evidence="2">The sequence shown here is derived from an EMBL/GenBank/DDBJ whole genome shotgun (WGS) entry which is preliminary data.</text>
</comment>
<reference evidence="3" key="1">
    <citation type="journal article" date="2019" name="Int. J. Syst. Evol. Microbiol.">
        <title>The Global Catalogue of Microorganisms (GCM) 10K type strain sequencing project: providing services to taxonomists for standard genome sequencing and annotation.</title>
        <authorList>
            <consortium name="The Broad Institute Genomics Platform"/>
            <consortium name="The Broad Institute Genome Sequencing Center for Infectious Disease"/>
            <person name="Wu L."/>
            <person name="Ma J."/>
        </authorList>
    </citation>
    <scope>NUCLEOTIDE SEQUENCE [LARGE SCALE GENOMIC DNA]</scope>
    <source>
        <strain evidence="3">CGMCC 1.15197</strain>
    </source>
</reference>
<sequence length="375" mass="40558">MLDVNGFPLGSTLPQTTSTLQEAATTAYSYSGVRALSEINDANDADAYPWLSPDALHLYYITGTARKLMFAQRASTNSPFSAPMAVLLDLASPPESCWLSADELDIYFTANNSLYFAQRPSLTAKFGKPTMVALTGLLTSFVSCPSLSTTQDRLFLFASAIGIVEFARTSATSFTYVRKLPVPVGFQPYPGQLSKDNLTYFLGASNNIDKRMLYQLSRPSTSAAFEASSFQLVQGINVTTAYNGQPSMSANMECVVFTATSDSDNSWVSNELYLASRNEATILASSKAASLSVAVYPNPAAEYIWLKYPYSAAHPGNLAIMSTTGATVLTQPLDDASGQLTLNTQALRNGVYLYRISQFDNDKLAISTGKFIVSH</sequence>
<dbReference type="Pfam" id="PF18962">
    <property type="entry name" value="Por_Secre_tail"/>
    <property type="match status" value="1"/>
</dbReference>
<dbReference type="Proteomes" id="UP000632273">
    <property type="component" value="Unassembled WGS sequence"/>
</dbReference>
<organism evidence="2 3">
    <name type="scientific">Hymenobacter cavernae</name>
    <dbReference type="NCBI Taxonomy" id="2044852"/>
    <lineage>
        <taxon>Bacteria</taxon>
        <taxon>Pseudomonadati</taxon>
        <taxon>Bacteroidota</taxon>
        <taxon>Cytophagia</taxon>
        <taxon>Cytophagales</taxon>
        <taxon>Hymenobacteraceae</taxon>
        <taxon>Hymenobacter</taxon>
    </lineage>
</organism>
<evidence type="ECO:0000313" key="3">
    <source>
        <dbReference type="Proteomes" id="UP000632273"/>
    </source>
</evidence>
<keyword evidence="3" id="KW-1185">Reference proteome</keyword>
<dbReference type="NCBIfam" id="TIGR04183">
    <property type="entry name" value="Por_Secre_tail"/>
    <property type="match status" value="1"/>
</dbReference>
<feature type="domain" description="Secretion system C-terminal sorting" evidence="1">
    <location>
        <begin position="295"/>
        <end position="361"/>
    </location>
</feature>
<gene>
    <name evidence="2" type="ORF">GCM10011383_27540</name>
</gene>
<accession>A0ABQ1UDR0</accession>
<dbReference type="EMBL" id="BMHT01000005">
    <property type="protein sequence ID" value="GGF14838.1"/>
    <property type="molecule type" value="Genomic_DNA"/>
</dbReference>
<evidence type="ECO:0000313" key="2">
    <source>
        <dbReference type="EMBL" id="GGF14838.1"/>
    </source>
</evidence>
<protein>
    <recommendedName>
        <fullName evidence="1">Secretion system C-terminal sorting domain-containing protein</fullName>
    </recommendedName>
</protein>
<name>A0ABQ1UDR0_9BACT</name>
<proteinExistence type="predicted"/>
<dbReference type="InterPro" id="IPR026444">
    <property type="entry name" value="Secre_tail"/>
</dbReference>